<evidence type="ECO:0000256" key="2">
    <source>
        <dbReference type="ARBA" id="ARBA00022723"/>
    </source>
</evidence>
<proteinExistence type="inferred from homology"/>
<dbReference type="Pfam" id="PF01435">
    <property type="entry name" value="Peptidase_M48"/>
    <property type="match status" value="1"/>
</dbReference>
<evidence type="ECO:0000313" key="9">
    <source>
        <dbReference type="EMBL" id="NJC68487.1"/>
    </source>
</evidence>
<protein>
    <submittedName>
        <fullName evidence="9">M56 family metallopeptidase</fullName>
    </submittedName>
</protein>
<sequence length="330" mass="34576">MTAATTLLAVVAWIGFAVIAPRLARRLPPAAATAALATGSLIIAASSIAVIALLAAPWIAQLPEIAELGPWSAPKLRSGNPVPVAAAVVCTALVGAALARLTLTGWQRVRAIVVVRRYCRHLPATDANLVVVDSDQPDAFAIPPPSGRIVVTTGLLRALSADERRVLLAHEQAHVDHHHAWWVLATDLAAATNPLLRSSAQAVRHAVERWADEDAARQVGDRVLTARTIARAALLVTPTQPAQAMTATGGNVPDRVRALMGAPPRRRLLPVLGMATILALSLSASAGVDSRTDTVFDRASLTQARIGWAPATTTAVNHIGVSHGNGNRSR</sequence>
<keyword evidence="7" id="KW-1133">Transmembrane helix</keyword>
<dbReference type="PANTHER" id="PTHR34978:SF3">
    <property type="entry name" value="SLR0241 PROTEIN"/>
    <property type="match status" value="1"/>
</dbReference>
<evidence type="ECO:0000256" key="4">
    <source>
        <dbReference type="ARBA" id="ARBA00022833"/>
    </source>
</evidence>
<organism evidence="9 10">
    <name type="scientific">Planosporangium thailandense</name>
    <dbReference type="NCBI Taxonomy" id="765197"/>
    <lineage>
        <taxon>Bacteria</taxon>
        <taxon>Bacillati</taxon>
        <taxon>Actinomycetota</taxon>
        <taxon>Actinomycetes</taxon>
        <taxon>Micromonosporales</taxon>
        <taxon>Micromonosporaceae</taxon>
        <taxon>Planosporangium</taxon>
    </lineage>
</organism>
<comment type="caution">
    <text evidence="9">The sequence shown here is derived from an EMBL/GenBank/DDBJ whole genome shotgun (WGS) entry which is preliminary data.</text>
</comment>
<feature type="domain" description="Peptidase M48" evidence="8">
    <location>
        <begin position="122"/>
        <end position="181"/>
    </location>
</feature>
<dbReference type="InterPro" id="IPR052173">
    <property type="entry name" value="Beta-lactam_resp_regulator"/>
</dbReference>
<feature type="transmembrane region" description="Helical" evidence="7">
    <location>
        <begin position="80"/>
        <end position="101"/>
    </location>
</feature>
<dbReference type="PANTHER" id="PTHR34978">
    <property type="entry name" value="POSSIBLE SENSOR-TRANSDUCER PROTEIN BLAR"/>
    <property type="match status" value="1"/>
</dbReference>
<evidence type="ECO:0000256" key="3">
    <source>
        <dbReference type="ARBA" id="ARBA00022801"/>
    </source>
</evidence>
<gene>
    <name evidence="9" type="ORF">HC031_01920</name>
</gene>
<evidence type="ECO:0000256" key="6">
    <source>
        <dbReference type="RuleBase" id="RU003983"/>
    </source>
</evidence>
<accession>A0ABX0XT10</accession>
<keyword evidence="7" id="KW-0812">Transmembrane</keyword>
<name>A0ABX0XT10_9ACTN</name>
<reference evidence="9 10" key="1">
    <citation type="submission" date="2020-03" db="EMBL/GenBank/DDBJ databases">
        <title>WGS of the type strain of Planosporangium spp.</title>
        <authorList>
            <person name="Thawai C."/>
        </authorList>
    </citation>
    <scope>NUCLEOTIDE SEQUENCE [LARGE SCALE GENOMIC DNA]</scope>
    <source>
        <strain evidence="9 10">TBRC 5610</strain>
    </source>
</reference>
<keyword evidence="7" id="KW-0472">Membrane</keyword>
<dbReference type="InterPro" id="IPR001915">
    <property type="entry name" value="Peptidase_M48"/>
</dbReference>
<dbReference type="EMBL" id="JAATVY010000001">
    <property type="protein sequence ID" value="NJC68487.1"/>
    <property type="molecule type" value="Genomic_DNA"/>
</dbReference>
<evidence type="ECO:0000256" key="7">
    <source>
        <dbReference type="SAM" id="Phobius"/>
    </source>
</evidence>
<dbReference type="RefSeq" id="WP_167923360.1">
    <property type="nucleotide sequence ID" value="NZ_JAATVY010000001.1"/>
</dbReference>
<dbReference type="Gene3D" id="3.30.2010.10">
    <property type="entry name" value="Metalloproteases ('zincins'), catalytic domain"/>
    <property type="match status" value="1"/>
</dbReference>
<comment type="similarity">
    <text evidence="6">Belongs to the peptidase M48 family.</text>
</comment>
<evidence type="ECO:0000313" key="10">
    <source>
        <dbReference type="Proteomes" id="UP000722989"/>
    </source>
</evidence>
<dbReference type="CDD" id="cd07326">
    <property type="entry name" value="M56_BlaR1_MecR1_like"/>
    <property type="match status" value="1"/>
</dbReference>
<evidence type="ECO:0000259" key="8">
    <source>
        <dbReference type="Pfam" id="PF01435"/>
    </source>
</evidence>
<keyword evidence="4 6" id="KW-0862">Zinc</keyword>
<evidence type="ECO:0000256" key="5">
    <source>
        <dbReference type="ARBA" id="ARBA00023049"/>
    </source>
</evidence>
<dbReference type="Proteomes" id="UP000722989">
    <property type="component" value="Unassembled WGS sequence"/>
</dbReference>
<keyword evidence="10" id="KW-1185">Reference proteome</keyword>
<feature type="transmembrane region" description="Helical" evidence="7">
    <location>
        <begin position="36"/>
        <end position="60"/>
    </location>
</feature>
<keyword evidence="2" id="KW-0479">Metal-binding</keyword>
<feature type="transmembrane region" description="Helical" evidence="7">
    <location>
        <begin position="6"/>
        <end position="24"/>
    </location>
</feature>
<keyword evidence="1 6" id="KW-0645">Protease</keyword>
<keyword evidence="5 6" id="KW-0482">Metalloprotease</keyword>
<keyword evidence="3 6" id="KW-0378">Hydrolase</keyword>
<evidence type="ECO:0000256" key="1">
    <source>
        <dbReference type="ARBA" id="ARBA00022670"/>
    </source>
</evidence>
<comment type="cofactor">
    <cofactor evidence="6">
        <name>Zn(2+)</name>
        <dbReference type="ChEBI" id="CHEBI:29105"/>
    </cofactor>
    <text evidence="6">Binds 1 zinc ion per subunit.</text>
</comment>